<dbReference type="InterPro" id="IPR000313">
    <property type="entry name" value="PWWP_dom"/>
</dbReference>
<name>A0AAU9F0J1_DROMD</name>
<dbReference type="SUPFAM" id="SSF63748">
    <property type="entry name" value="Tudor/PWWP/MBT"/>
    <property type="match status" value="1"/>
</dbReference>
<sequence>MGNRRQLNASPFSDGDFVFAKMRGFRAWPGRIVNRIGTEYNVYFYGTWDHAKVSENQIFDFATHSSRYGRVKNDRDSKAVRSFKAAMLEIQLAMSEPDLDICYFNTVGQLTEEGENPEDAATESSVPDSDSDSDSDNGSIKQKLPAKLHIVGDSDSDNEPQT</sequence>
<proteinExistence type="predicted"/>
<feature type="region of interest" description="Disordered" evidence="1">
    <location>
        <begin position="112"/>
        <end position="162"/>
    </location>
</feature>
<feature type="domain" description="PWWP" evidence="2">
    <location>
        <begin position="14"/>
        <end position="64"/>
    </location>
</feature>
<accession>A0AAU9F0J1</accession>
<feature type="compositionally biased region" description="Acidic residues" evidence="1">
    <location>
        <begin position="112"/>
        <end position="121"/>
    </location>
</feature>
<dbReference type="AlphaFoldDB" id="A0AAU9F0J1"/>
<evidence type="ECO:0000313" key="4">
    <source>
        <dbReference type="Proteomes" id="UP001500889"/>
    </source>
</evidence>
<protein>
    <submittedName>
        <fullName evidence="3">Hepatoma-derived growth factor-related protein 3</fullName>
    </submittedName>
</protein>
<dbReference type="Proteomes" id="UP001500889">
    <property type="component" value="Chromosome O"/>
</dbReference>
<dbReference type="Pfam" id="PF00855">
    <property type="entry name" value="PWWP"/>
    <property type="match status" value="1"/>
</dbReference>
<gene>
    <name evidence="3" type="ORF">DMAD_09030</name>
</gene>
<dbReference type="Gene3D" id="2.30.30.140">
    <property type="match status" value="1"/>
</dbReference>
<evidence type="ECO:0000313" key="3">
    <source>
        <dbReference type="EMBL" id="BFF90524.1"/>
    </source>
</evidence>
<evidence type="ECO:0000256" key="1">
    <source>
        <dbReference type="SAM" id="MobiDB-lite"/>
    </source>
</evidence>
<dbReference type="PROSITE" id="PS50812">
    <property type="entry name" value="PWWP"/>
    <property type="match status" value="1"/>
</dbReference>
<keyword evidence="4" id="KW-1185">Reference proteome</keyword>
<reference evidence="3 4" key="1">
    <citation type="submission" date="2024-02" db="EMBL/GenBank/DDBJ databases">
        <title>A chromosome-level genome assembly of Drosophila madeirensis, a fruit fly species endemic to Madeira island.</title>
        <authorList>
            <person name="Tomihara K."/>
            <person name="Llopart A."/>
            <person name="Yamamoto D."/>
        </authorList>
    </citation>
    <scope>NUCLEOTIDE SEQUENCE [LARGE SCALE GENOMIC DNA]</scope>
    <source>
        <strain evidence="3 4">RF1</strain>
    </source>
</reference>
<evidence type="ECO:0000259" key="2">
    <source>
        <dbReference type="PROSITE" id="PS50812"/>
    </source>
</evidence>
<dbReference type="EMBL" id="AP029263">
    <property type="protein sequence ID" value="BFF90524.1"/>
    <property type="molecule type" value="Genomic_DNA"/>
</dbReference>
<organism evidence="3 4">
    <name type="scientific">Drosophila madeirensis</name>
    <name type="common">Fruit fly</name>
    <dbReference type="NCBI Taxonomy" id="30013"/>
    <lineage>
        <taxon>Eukaryota</taxon>
        <taxon>Metazoa</taxon>
        <taxon>Ecdysozoa</taxon>
        <taxon>Arthropoda</taxon>
        <taxon>Hexapoda</taxon>
        <taxon>Insecta</taxon>
        <taxon>Pterygota</taxon>
        <taxon>Neoptera</taxon>
        <taxon>Endopterygota</taxon>
        <taxon>Diptera</taxon>
        <taxon>Brachycera</taxon>
        <taxon>Muscomorpha</taxon>
        <taxon>Ephydroidea</taxon>
        <taxon>Drosophilidae</taxon>
        <taxon>Drosophila</taxon>
        <taxon>Sophophora</taxon>
    </lineage>
</organism>
<dbReference type="SMART" id="SM00293">
    <property type="entry name" value="PWWP"/>
    <property type="match status" value="1"/>
</dbReference>